<dbReference type="Proteomes" id="UP000246800">
    <property type="component" value="Unassembled WGS sequence"/>
</dbReference>
<sequence length="83" mass="9034">MMKFNLKFNLQFFADDSASGGGTSSSTAATQTKVALGETKLKDKHTGIVKTVTDAKSYVTPALITDDAIYMEGRFVSHLMIHF</sequence>
<dbReference type="EMBL" id="QEIT01000030">
    <property type="protein sequence ID" value="PWZ75099.1"/>
    <property type="molecule type" value="Genomic_DNA"/>
</dbReference>
<dbReference type="AlphaFoldDB" id="A0A317YR03"/>
<dbReference type="RefSeq" id="WP_065520465.1">
    <property type="nucleotide sequence ID" value="NZ_CAJEST010000010.1"/>
</dbReference>
<name>A0A317YR03_STAPS</name>
<organism evidence="1 2">
    <name type="scientific">Staphylococcus pseudintermedius</name>
    <dbReference type="NCBI Taxonomy" id="283734"/>
    <lineage>
        <taxon>Bacteria</taxon>
        <taxon>Bacillati</taxon>
        <taxon>Bacillota</taxon>
        <taxon>Bacilli</taxon>
        <taxon>Bacillales</taxon>
        <taxon>Staphylococcaceae</taxon>
        <taxon>Staphylococcus</taxon>
        <taxon>Staphylococcus intermedius group</taxon>
    </lineage>
</organism>
<gene>
    <name evidence="1" type="ORF">DD902_05975</name>
</gene>
<protein>
    <submittedName>
        <fullName evidence="1">Uncharacterized protein</fullName>
    </submittedName>
</protein>
<evidence type="ECO:0000313" key="1">
    <source>
        <dbReference type="EMBL" id="PWZ75099.1"/>
    </source>
</evidence>
<accession>A0A317YR03</accession>
<proteinExistence type="predicted"/>
<evidence type="ECO:0000313" key="2">
    <source>
        <dbReference type="Proteomes" id="UP000246800"/>
    </source>
</evidence>
<comment type="caution">
    <text evidence="1">The sequence shown here is derived from an EMBL/GenBank/DDBJ whole genome shotgun (WGS) entry which is preliminary data.</text>
</comment>
<reference evidence="1 2" key="1">
    <citation type="journal article" date="2018" name="Vet. Microbiol.">
        <title>Clonal diversity and geographic distribution of methicillin-resistant Staphylococcus pseudintermedius from Australian animals: Discovery of novel sequence types.</title>
        <authorList>
            <person name="Worthing K.A."/>
            <person name="Abraham S."/>
            <person name="Coombs G.W."/>
            <person name="Pang S."/>
            <person name="Saputra S."/>
            <person name="Jordan D."/>
            <person name="Trott D.J."/>
            <person name="Norris J.M."/>
        </authorList>
    </citation>
    <scope>NUCLEOTIDE SEQUENCE [LARGE SCALE GENOMIC DNA]</scope>
    <source>
        <strain evidence="1 2">ST525 1</strain>
    </source>
</reference>